<dbReference type="EMBL" id="JBHLXD010000019">
    <property type="protein sequence ID" value="MFC0209217.1"/>
    <property type="molecule type" value="Genomic_DNA"/>
</dbReference>
<organism evidence="5 6">
    <name type="scientific">Chelativorans intermedius</name>
    <dbReference type="NCBI Taxonomy" id="515947"/>
    <lineage>
        <taxon>Bacteria</taxon>
        <taxon>Pseudomonadati</taxon>
        <taxon>Pseudomonadota</taxon>
        <taxon>Alphaproteobacteria</taxon>
        <taxon>Hyphomicrobiales</taxon>
        <taxon>Phyllobacteriaceae</taxon>
        <taxon>Chelativorans</taxon>
    </lineage>
</organism>
<dbReference type="InterPro" id="IPR011057">
    <property type="entry name" value="Mss4-like_sf"/>
</dbReference>
<evidence type="ECO:0000259" key="4">
    <source>
        <dbReference type="PROSITE" id="PS51891"/>
    </source>
</evidence>
<dbReference type="PANTHER" id="PTHR28620">
    <property type="entry name" value="CENTROMERE PROTEIN V"/>
    <property type="match status" value="1"/>
</dbReference>
<dbReference type="SUPFAM" id="SSF51316">
    <property type="entry name" value="Mss4-like"/>
    <property type="match status" value="1"/>
</dbReference>
<evidence type="ECO:0000256" key="2">
    <source>
        <dbReference type="ARBA" id="ARBA00022723"/>
    </source>
</evidence>
<dbReference type="RefSeq" id="WP_261522206.1">
    <property type="nucleotide sequence ID" value="NZ_JAODNW010000023.1"/>
</dbReference>
<dbReference type="PANTHER" id="PTHR28620:SF1">
    <property type="entry name" value="CENP-V_GFA DOMAIN-CONTAINING PROTEIN"/>
    <property type="match status" value="1"/>
</dbReference>
<name>A0ABV6D984_9HYPH</name>
<keyword evidence="2" id="KW-0479">Metal-binding</keyword>
<evidence type="ECO:0000313" key="6">
    <source>
        <dbReference type="Proteomes" id="UP001589755"/>
    </source>
</evidence>
<dbReference type="Proteomes" id="UP001589755">
    <property type="component" value="Unassembled WGS sequence"/>
</dbReference>
<feature type="domain" description="CENP-V/GFA" evidence="4">
    <location>
        <begin position="5"/>
        <end position="125"/>
    </location>
</feature>
<gene>
    <name evidence="5" type="ORF">ACFFJ2_12495</name>
</gene>
<comment type="similarity">
    <text evidence="1">Belongs to the Gfa family.</text>
</comment>
<keyword evidence="3" id="KW-0862">Zinc</keyword>
<evidence type="ECO:0000256" key="1">
    <source>
        <dbReference type="ARBA" id="ARBA00005495"/>
    </source>
</evidence>
<comment type="caution">
    <text evidence="5">The sequence shown here is derived from an EMBL/GenBank/DDBJ whole genome shotgun (WGS) entry which is preliminary data.</text>
</comment>
<dbReference type="PROSITE" id="PS51891">
    <property type="entry name" value="CENP_V_GFA"/>
    <property type="match status" value="1"/>
</dbReference>
<evidence type="ECO:0000313" key="5">
    <source>
        <dbReference type="EMBL" id="MFC0209217.1"/>
    </source>
</evidence>
<dbReference type="InterPro" id="IPR052355">
    <property type="entry name" value="CENP-V-like"/>
</dbReference>
<accession>A0ABV6D984</accession>
<proteinExistence type="inferred from homology"/>
<protein>
    <submittedName>
        <fullName evidence="5">GFA family protein</fullName>
    </submittedName>
</protein>
<dbReference type="InterPro" id="IPR006913">
    <property type="entry name" value="CENP-V/GFA"/>
</dbReference>
<dbReference type="Pfam" id="PF04828">
    <property type="entry name" value="GFA"/>
    <property type="match status" value="1"/>
</dbReference>
<keyword evidence="6" id="KW-1185">Reference proteome</keyword>
<reference evidence="5 6" key="1">
    <citation type="submission" date="2024-09" db="EMBL/GenBank/DDBJ databases">
        <authorList>
            <person name="Sun Q."/>
            <person name="Mori K."/>
        </authorList>
    </citation>
    <scope>NUCLEOTIDE SEQUENCE [LARGE SCALE GENOMIC DNA]</scope>
    <source>
        <strain evidence="5 6">CCM 8543</strain>
    </source>
</reference>
<dbReference type="Gene3D" id="2.170.150.70">
    <property type="match status" value="1"/>
</dbReference>
<evidence type="ECO:0000256" key="3">
    <source>
        <dbReference type="ARBA" id="ARBA00022833"/>
    </source>
</evidence>
<sequence length="134" mass="14652">MKKTRHGSCHCGAVRFCADLDLGDGTSRCNCSICAKGRFWKAIVADADFQLLSGQEMLSEYRFGSNSIAHLFCRTCGIKPFGRGRLEELGGTFYAINVACLDDATPEELASAPVAFEDGLNDAWDRVPAETRHL</sequence>